<dbReference type="GO" id="GO:0005737">
    <property type="term" value="C:cytoplasm"/>
    <property type="evidence" value="ECO:0007669"/>
    <property type="project" value="UniProtKB-SubCell"/>
</dbReference>
<dbReference type="InterPro" id="IPR031418">
    <property type="entry name" value="RITA1"/>
</dbReference>
<evidence type="ECO:0000256" key="10">
    <source>
        <dbReference type="ARBA" id="ARBA00024957"/>
    </source>
</evidence>
<keyword evidence="7" id="KW-0524">Neurogenesis</keyword>
<sequence>MSNISQTRGFTKFSSSFVDESLFGTRKITREPEEHCKHFDPPWITEKDGKIKRTKPLLFYCPSIATTQKTLTTANKGEIAPSTPKSKSRPSSARNNKQHMKFSPSYVDESLFKSARQNDEKPANFDPPWVRKTDKKPRPILWDYSGCRPASSSTQTQGGVLAGTHRTESARSERGKSGRTDRMGQDNRRPWR</sequence>
<protein>
    <recommendedName>
        <fullName evidence="5">RBPJ-interacting and tubulin-associated protein 1</fullName>
    </recommendedName>
    <alternativeName>
        <fullName evidence="11">RBPJ-interacting and tubulin-associated protein</fullName>
    </alternativeName>
</protein>
<gene>
    <name evidence="13" type="ORF">PACLA_8A067439</name>
</gene>
<dbReference type="EMBL" id="CACRXK020005638">
    <property type="protein sequence ID" value="CAB4006898.1"/>
    <property type="molecule type" value="Genomic_DNA"/>
</dbReference>
<evidence type="ECO:0000256" key="5">
    <source>
        <dbReference type="ARBA" id="ARBA00014447"/>
    </source>
</evidence>
<comment type="function">
    <text evidence="10">Tubulin-binding protein that acts as a negative regulator of Notch signaling pathway. Shuttles between the cytoplasm and the nucleus and mediates the nuclear export of RBPJ/RBPSUH, thereby preventing the interaction between RBPJ/RBPSUH and NICD product of Notch proteins (Notch intracellular domain), leading to down-regulate Notch-mediated transcription. May play a role in neurogenesis.</text>
</comment>
<evidence type="ECO:0000256" key="12">
    <source>
        <dbReference type="SAM" id="MobiDB-lite"/>
    </source>
</evidence>
<name>A0A7D9III7_PARCT</name>
<keyword evidence="9" id="KW-0539">Nucleus</keyword>
<dbReference type="AlphaFoldDB" id="A0A7D9III7"/>
<keyword evidence="6" id="KW-0963">Cytoplasm</keyword>
<evidence type="ECO:0000313" key="14">
    <source>
        <dbReference type="Proteomes" id="UP001152795"/>
    </source>
</evidence>
<feature type="compositionally biased region" description="Low complexity" evidence="12">
    <location>
        <begin position="80"/>
        <end position="95"/>
    </location>
</feature>
<evidence type="ECO:0000256" key="3">
    <source>
        <dbReference type="ARBA" id="ARBA00010906"/>
    </source>
</evidence>
<evidence type="ECO:0000256" key="8">
    <source>
        <dbReference type="ARBA" id="ARBA00022976"/>
    </source>
</evidence>
<dbReference type="Pfam" id="PF17066">
    <property type="entry name" value="RITA"/>
    <property type="match status" value="2"/>
</dbReference>
<evidence type="ECO:0000313" key="13">
    <source>
        <dbReference type="EMBL" id="CAB4006898.1"/>
    </source>
</evidence>
<keyword evidence="14" id="KW-1185">Reference proteome</keyword>
<comment type="caution">
    <text evidence="13">The sequence shown here is derived from an EMBL/GenBank/DDBJ whole genome shotgun (WGS) entry which is preliminary data.</text>
</comment>
<evidence type="ECO:0000256" key="4">
    <source>
        <dbReference type="ARBA" id="ARBA00011667"/>
    </source>
</evidence>
<dbReference type="GO" id="GO:0005634">
    <property type="term" value="C:nucleus"/>
    <property type="evidence" value="ECO:0007669"/>
    <property type="project" value="UniProtKB-SubCell"/>
</dbReference>
<evidence type="ECO:0000256" key="9">
    <source>
        <dbReference type="ARBA" id="ARBA00023242"/>
    </source>
</evidence>
<feature type="compositionally biased region" description="Basic and acidic residues" evidence="12">
    <location>
        <begin position="165"/>
        <end position="192"/>
    </location>
</feature>
<evidence type="ECO:0000256" key="2">
    <source>
        <dbReference type="ARBA" id="ARBA00004496"/>
    </source>
</evidence>
<evidence type="ECO:0000256" key="6">
    <source>
        <dbReference type="ARBA" id="ARBA00022490"/>
    </source>
</evidence>
<feature type="region of interest" description="Disordered" evidence="12">
    <location>
        <begin position="70"/>
        <end position="192"/>
    </location>
</feature>
<evidence type="ECO:0000256" key="11">
    <source>
        <dbReference type="ARBA" id="ARBA00031318"/>
    </source>
</evidence>
<comment type="subcellular location">
    <subcellularLocation>
        <location evidence="2">Cytoplasm</location>
    </subcellularLocation>
    <subcellularLocation>
        <location evidence="1">Nucleus</location>
    </subcellularLocation>
</comment>
<organism evidence="13 14">
    <name type="scientific">Paramuricea clavata</name>
    <name type="common">Red gorgonian</name>
    <name type="synonym">Violescent sea-whip</name>
    <dbReference type="NCBI Taxonomy" id="317549"/>
    <lineage>
        <taxon>Eukaryota</taxon>
        <taxon>Metazoa</taxon>
        <taxon>Cnidaria</taxon>
        <taxon>Anthozoa</taxon>
        <taxon>Octocorallia</taxon>
        <taxon>Malacalcyonacea</taxon>
        <taxon>Plexauridae</taxon>
        <taxon>Paramuricea</taxon>
    </lineage>
</organism>
<accession>A0A7D9III7</accession>
<dbReference type="GO" id="GO:0007399">
    <property type="term" value="P:nervous system development"/>
    <property type="evidence" value="ECO:0007669"/>
    <property type="project" value="UniProtKB-KW"/>
</dbReference>
<keyword evidence="8" id="KW-0914">Notch signaling pathway</keyword>
<reference evidence="13" key="1">
    <citation type="submission" date="2020-04" db="EMBL/GenBank/DDBJ databases">
        <authorList>
            <person name="Alioto T."/>
            <person name="Alioto T."/>
            <person name="Gomez Garrido J."/>
        </authorList>
    </citation>
    <scope>NUCLEOTIDE SEQUENCE</scope>
    <source>
        <strain evidence="13">A484AB</strain>
    </source>
</reference>
<dbReference type="PANTHER" id="PTHR34917:SF1">
    <property type="entry name" value="RBPJ-INTERACTING AND TUBULIN-ASSOCIATED PROTEIN 1"/>
    <property type="match status" value="1"/>
</dbReference>
<comment type="similarity">
    <text evidence="3">Belongs to the RITA family.</text>
</comment>
<proteinExistence type="inferred from homology"/>
<dbReference type="GO" id="GO:0051168">
    <property type="term" value="P:nuclear export"/>
    <property type="evidence" value="ECO:0007669"/>
    <property type="project" value="InterPro"/>
</dbReference>
<evidence type="ECO:0000256" key="1">
    <source>
        <dbReference type="ARBA" id="ARBA00004123"/>
    </source>
</evidence>
<dbReference type="GO" id="GO:0007219">
    <property type="term" value="P:Notch signaling pathway"/>
    <property type="evidence" value="ECO:0007669"/>
    <property type="project" value="UniProtKB-KW"/>
</dbReference>
<dbReference type="Proteomes" id="UP001152795">
    <property type="component" value="Unassembled WGS sequence"/>
</dbReference>
<comment type="subunit">
    <text evidence="4">Interacts with RBPJ/RBPSUH.</text>
</comment>
<dbReference type="GO" id="GO:0015631">
    <property type="term" value="F:tubulin binding"/>
    <property type="evidence" value="ECO:0007669"/>
    <property type="project" value="InterPro"/>
</dbReference>
<dbReference type="GO" id="GO:0045746">
    <property type="term" value="P:negative regulation of Notch signaling pathway"/>
    <property type="evidence" value="ECO:0007669"/>
    <property type="project" value="TreeGrafter"/>
</dbReference>
<dbReference type="PANTHER" id="PTHR34917">
    <property type="entry name" value="RBPJ-INTERACTING AND TUBULIN-ASSOCIATED PROTEIN 1"/>
    <property type="match status" value="1"/>
</dbReference>
<dbReference type="OrthoDB" id="640249at2759"/>
<evidence type="ECO:0000256" key="7">
    <source>
        <dbReference type="ARBA" id="ARBA00022902"/>
    </source>
</evidence>